<dbReference type="Proteomes" id="UP000249886">
    <property type="component" value="Unassembled WGS sequence"/>
</dbReference>
<dbReference type="Gene3D" id="3.50.50.60">
    <property type="entry name" value="FAD/NAD(P)-binding domain"/>
    <property type="match status" value="2"/>
</dbReference>
<dbReference type="PANTHER" id="PTHR43734">
    <property type="entry name" value="PHYTOENE DESATURASE"/>
    <property type="match status" value="1"/>
</dbReference>
<evidence type="ECO:0000256" key="4">
    <source>
        <dbReference type="RuleBase" id="RU362075"/>
    </source>
</evidence>
<dbReference type="SUPFAM" id="SSF51905">
    <property type="entry name" value="FAD/NAD(P)-binding domain"/>
    <property type="match status" value="1"/>
</dbReference>
<dbReference type="InterPro" id="IPR002937">
    <property type="entry name" value="Amino_oxidase"/>
</dbReference>
<dbReference type="GO" id="GO:0102223">
    <property type="term" value="F:4,4'-diapophytoene desaturase (4,4'-diaponeurosporene-forming)"/>
    <property type="evidence" value="ECO:0007669"/>
    <property type="project" value="UniProtKB-EC"/>
</dbReference>
<evidence type="ECO:0000256" key="3">
    <source>
        <dbReference type="ARBA" id="ARBA00023002"/>
    </source>
</evidence>
<dbReference type="RefSeq" id="WP_005524426.1">
    <property type="nucleotide sequence ID" value="NZ_CP050134.2"/>
</dbReference>
<evidence type="ECO:0000313" key="7">
    <source>
        <dbReference type="Proteomes" id="UP000249886"/>
    </source>
</evidence>
<dbReference type="PANTHER" id="PTHR43734:SF1">
    <property type="entry name" value="PHYTOENE DESATURASE"/>
    <property type="match status" value="1"/>
</dbReference>
<keyword evidence="3 4" id="KW-0560">Oxidoreductase</keyword>
<dbReference type="Pfam" id="PF01593">
    <property type="entry name" value="Amino_oxidase"/>
    <property type="match status" value="1"/>
</dbReference>
<protein>
    <submittedName>
        <fullName evidence="6">Phytoene dehydrogenase</fullName>
        <ecNumber evidence="6">1.3.8.2</ecNumber>
    </submittedName>
</protein>
<dbReference type="InterPro" id="IPR014105">
    <property type="entry name" value="Carotenoid/retinoid_OxRdtase"/>
</dbReference>
<organism evidence="6 7">
    <name type="scientific">Corynebacterium matruchotii</name>
    <dbReference type="NCBI Taxonomy" id="43768"/>
    <lineage>
        <taxon>Bacteria</taxon>
        <taxon>Bacillati</taxon>
        <taxon>Actinomycetota</taxon>
        <taxon>Actinomycetes</taxon>
        <taxon>Mycobacteriales</taxon>
        <taxon>Corynebacteriaceae</taxon>
        <taxon>Corynebacterium</taxon>
    </lineage>
</organism>
<accession>A0A6H9XGT4</accession>
<dbReference type="EMBL" id="UARK01000001">
    <property type="protein sequence ID" value="SPW23899.1"/>
    <property type="molecule type" value="Genomic_DNA"/>
</dbReference>
<evidence type="ECO:0000313" key="6">
    <source>
        <dbReference type="EMBL" id="SPW23899.1"/>
    </source>
</evidence>
<evidence type="ECO:0000256" key="2">
    <source>
        <dbReference type="ARBA" id="ARBA00022746"/>
    </source>
</evidence>
<name>A0A6H9XGT4_9CORY</name>
<dbReference type="NCBIfam" id="TIGR02734">
    <property type="entry name" value="crtI_fam"/>
    <property type="match status" value="1"/>
</dbReference>
<dbReference type="InterPro" id="IPR036188">
    <property type="entry name" value="FAD/NAD-bd_sf"/>
</dbReference>
<evidence type="ECO:0000256" key="1">
    <source>
        <dbReference type="ARBA" id="ARBA00004829"/>
    </source>
</evidence>
<comment type="pathway">
    <text evidence="1 4">Carotenoid biosynthesis.</text>
</comment>
<feature type="domain" description="Amine oxidase" evidence="5">
    <location>
        <begin position="13"/>
        <end position="495"/>
    </location>
</feature>
<dbReference type="PRINTS" id="PR00420">
    <property type="entry name" value="RNGMNOXGNASE"/>
</dbReference>
<comment type="caution">
    <text evidence="6">The sequence shown here is derived from an EMBL/GenBank/DDBJ whole genome shotgun (WGS) entry which is preliminary data.</text>
</comment>
<dbReference type="EC" id="1.3.8.2" evidence="6"/>
<keyword evidence="2 4" id="KW-0125">Carotenoid biosynthesis</keyword>
<evidence type="ECO:0000259" key="5">
    <source>
        <dbReference type="Pfam" id="PF01593"/>
    </source>
</evidence>
<proteinExistence type="inferred from homology"/>
<dbReference type="AlphaFoldDB" id="A0A6H9XGT4"/>
<comment type="similarity">
    <text evidence="4">Belongs to the carotenoid/retinoid oxidoreductase family.</text>
</comment>
<gene>
    <name evidence="6" type="primary">crtN</name>
    <name evidence="6" type="ORF">NCTC10254_00262</name>
</gene>
<reference evidence="6 7" key="1">
    <citation type="submission" date="2018-06" db="EMBL/GenBank/DDBJ databases">
        <authorList>
            <consortium name="Pathogen Informatics"/>
            <person name="Doyle S."/>
        </authorList>
    </citation>
    <scope>NUCLEOTIDE SEQUENCE [LARGE SCALE GENOMIC DNA]</scope>
    <source>
        <strain evidence="6 7">NCTC10254</strain>
    </source>
</reference>
<sequence>MPPNSAVIIGAGIGGLATAGLLARQGVQVTVIEKNDEVGGRAGSLALDGFRWDVGPSWYLMPEAFDRFFALMGTSTEAELNLVTLDPGYRMFFEGEAPMDIPHGATELEQLFESVEPGAGTQIRDYLRSSAEMYQLALQQYLYTNFTSPRSLLSRKMLSRLPLLGMSLRRFVNRQFQDHRLRKILQYPAVFLSSQPKRIPALYHLMSHTDLTLGVQYPLGGFQEVVAALYRLAVAEGVQFRLGQEVTEIYVDDEGVQGVKMVNRQGIPSGQLANVVISNADIQHTEMKLLPPKFRSYNQSYFAQRDPGISAVLVLLGVDGKLPTLAHHNLLMSRDWDADFAAVFDNPGSLRASKSIYVSKPSASDQTVAPKGCENLFVLIPVAPNTSIGHGNAYRQEESPIVRTIASAAVRQIGEWANIPDLVDRVILRRTIGPQDFEERYHSWLGGALGPAHTLGQSAFFRGTNISRRVKGLLYVGGTTVPGVGVPMCLISAENVLTRLGMPTTT</sequence>
<dbReference type="GeneID" id="84573285"/>
<dbReference type="GO" id="GO:0016117">
    <property type="term" value="P:carotenoid biosynthetic process"/>
    <property type="evidence" value="ECO:0007669"/>
    <property type="project" value="UniProtKB-KW"/>
</dbReference>